<sequence>MVLSGLLLLLTVYYLARGGLWVVLWTDFFQGLVLLAILALFLPRIAQSGLVVNSSQQLSHFAETLDGKMVFILVAGAGFSSLFSYVSSQDIVQRFNSKIGVRRLENLMATGTLVLWDC</sequence>
<evidence type="ECO:0000313" key="3">
    <source>
        <dbReference type="Proteomes" id="UP000075442"/>
    </source>
</evidence>
<keyword evidence="1" id="KW-0472">Membrane</keyword>
<comment type="caution">
    <text evidence="2">The sequence shown here is derived from an EMBL/GenBank/DDBJ whole genome shotgun (WGS) entry which is preliminary data.</text>
</comment>
<evidence type="ECO:0000313" key="2">
    <source>
        <dbReference type="EMBL" id="KYF34757.1"/>
    </source>
</evidence>
<gene>
    <name evidence="2" type="ORF">SMIM3I_02182</name>
</gene>
<keyword evidence="1" id="KW-1133">Transmembrane helix</keyword>
<protein>
    <submittedName>
        <fullName evidence="2">Putative sialic acid transporter</fullName>
    </submittedName>
</protein>
<dbReference type="AlphaFoldDB" id="A0A150NMS7"/>
<name>A0A150NMS7_STRMT</name>
<dbReference type="PATRIC" id="fig|28037.235.peg.1375"/>
<feature type="transmembrane region" description="Helical" evidence="1">
    <location>
        <begin position="28"/>
        <end position="46"/>
    </location>
</feature>
<dbReference type="EMBL" id="LROU01000116">
    <property type="protein sequence ID" value="KYF34757.1"/>
    <property type="molecule type" value="Genomic_DNA"/>
</dbReference>
<dbReference type="Proteomes" id="UP000075442">
    <property type="component" value="Unassembled WGS sequence"/>
</dbReference>
<dbReference type="InterPro" id="IPR038377">
    <property type="entry name" value="Na/Glc_symporter_sf"/>
</dbReference>
<dbReference type="Gene3D" id="1.20.1730.10">
    <property type="entry name" value="Sodium/glucose cotransporter"/>
    <property type="match status" value="1"/>
</dbReference>
<feature type="transmembrane region" description="Helical" evidence="1">
    <location>
        <begin position="67"/>
        <end position="86"/>
    </location>
</feature>
<reference evidence="2 3" key="1">
    <citation type="submission" date="2016-01" db="EMBL/GenBank/DDBJ databases">
        <title>Highly variable Streptococcus oralis 1 are common among viridans streptococci isolated from primates.</title>
        <authorList>
            <person name="Denapaite D."/>
            <person name="Rieger M."/>
            <person name="Koendgen S."/>
            <person name="Brueckner R."/>
            <person name="Ochigava I."/>
            <person name="Kappeler P."/>
            <person name="Maetz-Rensing K."/>
            <person name="Leendertz F."/>
        </authorList>
    </citation>
    <scope>NUCLEOTIDE SEQUENCE [LARGE SCALE GENOMIC DNA]</scope>
    <source>
        <strain evidence="2 3">M3-1</strain>
    </source>
</reference>
<proteinExistence type="predicted"/>
<accession>A0A150NMS7</accession>
<organism evidence="2 3">
    <name type="scientific">Streptococcus mitis</name>
    <dbReference type="NCBI Taxonomy" id="28037"/>
    <lineage>
        <taxon>Bacteria</taxon>
        <taxon>Bacillati</taxon>
        <taxon>Bacillota</taxon>
        <taxon>Bacilli</taxon>
        <taxon>Lactobacillales</taxon>
        <taxon>Streptococcaceae</taxon>
        <taxon>Streptococcus</taxon>
        <taxon>Streptococcus mitis group</taxon>
    </lineage>
</organism>
<evidence type="ECO:0000256" key="1">
    <source>
        <dbReference type="SAM" id="Phobius"/>
    </source>
</evidence>
<keyword evidence="1" id="KW-0812">Transmembrane</keyword>